<dbReference type="InterPro" id="IPR005952">
    <property type="entry name" value="Phosphogly_mut1"/>
</dbReference>
<evidence type="ECO:0000256" key="1">
    <source>
        <dbReference type="SAM" id="MobiDB-lite"/>
    </source>
</evidence>
<dbReference type="PANTHER" id="PTHR11931">
    <property type="entry name" value="PHOSPHOGLYCERATE MUTASE"/>
    <property type="match status" value="1"/>
</dbReference>
<dbReference type="GO" id="GO:0006096">
    <property type="term" value="P:glycolytic process"/>
    <property type="evidence" value="ECO:0007669"/>
    <property type="project" value="InterPro"/>
</dbReference>
<dbReference type="AlphaFoldDB" id="A0AA88LIF3"/>
<feature type="region of interest" description="Disordered" evidence="1">
    <location>
        <begin position="64"/>
        <end position="93"/>
    </location>
</feature>
<comment type="caution">
    <text evidence="2">The sequence shown here is derived from an EMBL/GenBank/DDBJ whole genome shotgun (WGS) entry which is preliminary data.</text>
</comment>
<dbReference type="GO" id="GO:0016868">
    <property type="term" value="F:intramolecular phosphotransferase activity"/>
    <property type="evidence" value="ECO:0007669"/>
    <property type="project" value="InterPro"/>
</dbReference>
<name>A0AA88LIF3_TACVA</name>
<feature type="region of interest" description="Disordered" evidence="1">
    <location>
        <begin position="1"/>
        <end position="26"/>
    </location>
</feature>
<dbReference type="EMBL" id="JAVHJS010000024">
    <property type="protein sequence ID" value="KAK2818243.1"/>
    <property type="molecule type" value="Genomic_DNA"/>
</dbReference>
<sequence length="93" mass="10423">MSGLTELNKAETTAKHGEEQDRRYNDLTEEQLPLCESLKDTVARALPFWNDEIVPRGYVRGGYHGAEPSHRNPHTVRAGQEPETCEVHAVPQG</sequence>
<dbReference type="SUPFAM" id="SSF53254">
    <property type="entry name" value="Phosphoglycerate mutase-like"/>
    <property type="match status" value="1"/>
</dbReference>
<reference evidence="2" key="1">
    <citation type="submission" date="2023-08" db="EMBL/GenBank/DDBJ databases">
        <title>Pelteobagrus vachellii genome.</title>
        <authorList>
            <person name="Liu H."/>
        </authorList>
    </citation>
    <scope>NUCLEOTIDE SEQUENCE</scope>
    <source>
        <strain evidence="2">PRFRI_2022a</strain>
        <tissue evidence="2">Muscle</tissue>
    </source>
</reference>
<dbReference type="InterPro" id="IPR029033">
    <property type="entry name" value="His_PPase_superfam"/>
</dbReference>
<proteinExistence type="predicted"/>
<accession>A0AA88LIF3</accession>
<evidence type="ECO:0000313" key="3">
    <source>
        <dbReference type="Proteomes" id="UP001187315"/>
    </source>
</evidence>
<gene>
    <name evidence="2" type="ORF">Q7C36_022176</name>
</gene>
<organism evidence="2 3">
    <name type="scientific">Tachysurus vachellii</name>
    <name type="common">Darkbarbel catfish</name>
    <name type="synonym">Pelteobagrus vachellii</name>
    <dbReference type="NCBI Taxonomy" id="175792"/>
    <lineage>
        <taxon>Eukaryota</taxon>
        <taxon>Metazoa</taxon>
        <taxon>Chordata</taxon>
        <taxon>Craniata</taxon>
        <taxon>Vertebrata</taxon>
        <taxon>Euteleostomi</taxon>
        <taxon>Actinopterygii</taxon>
        <taxon>Neopterygii</taxon>
        <taxon>Teleostei</taxon>
        <taxon>Ostariophysi</taxon>
        <taxon>Siluriformes</taxon>
        <taxon>Bagridae</taxon>
        <taxon>Tachysurus</taxon>
    </lineage>
</organism>
<keyword evidence="3" id="KW-1185">Reference proteome</keyword>
<dbReference type="Proteomes" id="UP001187315">
    <property type="component" value="Unassembled WGS sequence"/>
</dbReference>
<feature type="compositionally biased region" description="Basic and acidic residues" evidence="1">
    <location>
        <begin position="8"/>
        <end position="26"/>
    </location>
</feature>
<evidence type="ECO:0000313" key="2">
    <source>
        <dbReference type="EMBL" id="KAK2818243.1"/>
    </source>
</evidence>
<protein>
    <submittedName>
        <fullName evidence="2">Uncharacterized protein</fullName>
    </submittedName>
</protein>
<dbReference type="Gene3D" id="3.40.50.1240">
    <property type="entry name" value="Phosphoglycerate mutase-like"/>
    <property type="match status" value="1"/>
</dbReference>